<dbReference type="InterPro" id="IPR049049">
    <property type="entry name" value="Beta-AFase-like_GH127_C"/>
</dbReference>
<evidence type="ECO:0000256" key="1">
    <source>
        <dbReference type="SAM" id="MobiDB-lite"/>
    </source>
</evidence>
<proteinExistence type="predicted"/>
<sequence length="90" mass="9628">MTVDDLKITRPALSDLDAPDLFGGIPVVTFEGTSRPLDPRAYSTNGTATGSAADPTIGRPSPDSYAIAAIPYFLWANRHVGPMKVWIPEV</sequence>
<name>A0ABM8GMS1_9MICO</name>
<evidence type="ECO:0000313" key="3">
    <source>
        <dbReference type="EMBL" id="BDZ49730.1"/>
    </source>
</evidence>
<gene>
    <name evidence="3" type="ORF">GCM10025867_19710</name>
</gene>
<feature type="domain" description="Non-reducing end beta-L-arabinofuranosidase-like GH127 C-terminal" evidence="2">
    <location>
        <begin position="64"/>
        <end position="88"/>
    </location>
</feature>
<feature type="region of interest" description="Disordered" evidence="1">
    <location>
        <begin position="36"/>
        <end position="57"/>
    </location>
</feature>
<accession>A0ABM8GMS1</accession>
<protein>
    <recommendedName>
        <fullName evidence="2">Non-reducing end beta-L-arabinofuranosidase-like GH127 C-terminal domain-containing protein</fullName>
    </recommendedName>
</protein>
<reference evidence="4" key="1">
    <citation type="journal article" date="2019" name="Int. J. Syst. Evol. Microbiol.">
        <title>The Global Catalogue of Microorganisms (GCM) 10K type strain sequencing project: providing services to taxonomists for standard genome sequencing and annotation.</title>
        <authorList>
            <consortium name="The Broad Institute Genomics Platform"/>
            <consortium name="The Broad Institute Genome Sequencing Center for Infectious Disease"/>
            <person name="Wu L."/>
            <person name="Ma J."/>
        </authorList>
    </citation>
    <scope>NUCLEOTIDE SEQUENCE [LARGE SCALE GENOMIC DNA]</scope>
    <source>
        <strain evidence="4">NBRC 108728</strain>
    </source>
</reference>
<evidence type="ECO:0000259" key="2">
    <source>
        <dbReference type="Pfam" id="PF20737"/>
    </source>
</evidence>
<dbReference type="Pfam" id="PF20737">
    <property type="entry name" value="Glyco_hydro127C"/>
    <property type="match status" value="1"/>
</dbReference>
<dbReference type="EMBL" id="AP027732">
    <property type="protein sequence ID" value="BDZ49730.1"/>
    <property type="molecule type" value="Genomic_DNA"/>
</dbReference>
<evidence type="ECO:0000313" key="4">
    <source>
        <dbReference type="Proteomes" id="UP001321486"/>
    </source>
</evidence>
<dbReference type="Proteomes" id="UP001321486">
    <property type="component" value="Chromosome"/>
</dbReference>
<organism evidence="3 4">
    <name type="scientific">Frondihabitans sucicola</name>
    <dbReference type="NCBI Taxonomy" id="1268041"/>
    <lineage>
        <taxon>Bacteria</taxon>
        <taxon>Bacillati</taxon>
        <taxon>Actinomycetota</taxon>
        <taxon>Actinomycetes</taxon>
        <taxon>Micrococcales</taxon>
        <taxon>Microbacteriaceae</taxon>
        <taxon>Frondihabitans</taxon>
    </lineage>
</organism>
<keyword evidence="4" id="KW-1185">Reference proteome</keyword>